<feature type="domain" description="Peptidase A1" evidence="1">
    <location>
        <begin position="23"/>
        <end position="81"/>
    </location>
</feature>
<evidence type="ECO:0000313" key="3">
    <source>
        <dbReference type="WBParaSite" id="BXY_0090500.1"/>
    </source>
</evidence>
<dbReference type="Gene3D" id="2.40.70.10">
    <property type="entry name" value="Acid Proteases"/>
    <property type="match status" value="1"/>
</dbReference>
<name>A0A1I7RJM3_BURXY</name>
<accession>A0A1I7RJM3</accession>
<dbReference type="InterPro" id="IPR033121">
    <property type="entry name" value="PEPTIDASE_A1"/>
</dbReference>
<dbReference type="Pfam" id="PF00026">
    <property type="entry name" value="Asp"/>
    <property type="match status" value="1"/>
</dbReference>
<dbReference type="WBParaSite" id="BXY_0090500.1">
    <property type="protein sequence ID" value="BXY_0090500.1"/>
    <property type="gene ID" value="BXY_0090500"/>
</dbReference>
<reference evidence="3" key="1">
    <citation type="submission" date="2016-11" db="UniProtKB">
        <authorList>
            <consortium name="WormBaseParasite"/>
        </authorList>
    </citation>
    <scope>IDENTIFICATION</scope>
</reference>
<dbReference type="Proteomes" id="UP000095284">
    <property type="component" value="Unplaced"/>
</dbReference>
<sequence length="96" mass="10759">MLKAHGQFKPFPFDDEPLSPGLAMTDTGSTVISAPRADFEKIMKKIKATPYKSAYMTSCSAEFTLHFKIAGKEFHIPSYQVLPIELQLPSYDFGKQ</sequence>
<evidence type="ECO:0000259" key="1">
    <source>
        <dbReference type="Pfam" id="PF00026"/>
    </source>
</evidence>
<dbReference type="AlphaFoldDB" id="A0A1I7RJM3"/>
<evidence type="ECO:0000313" key="2">
    <source>
        <dbReference type="Proteomes" id="UP000095284"/>
    </source>
</evidence>
<dbReference type="SUPFAM" id="SSF50630">
    <property type="entry name" value="Acid proteases"/>
    <property type="match status" value="1"/>
</dbReference>
<organism evidence="2 3">
    <name type="scientific">Bursaphelenchus xylophilus</name>
    <name type="common">Pinewood nematode worm</name>
    <name type="synonym">Aphelenchoides xylophilus</name>
    <dbReference type="NCBI Taxonomy" id="6326"/>
    <lineage>
        <taxon>Eukaryota</taxon>
        <taxon>Metazoa</taxon>
        <taxon>Ecdysozoa</taxon>
        <taxon>Nematoda</taxon>
        <taxon>Chromadorea</taxon>
        <taxon>Rhabditida</taxon>
        <taxon>Tylenchina</taxon>
        <taxon>Tylenchomorpha</taxon>
        <taxon>Aphelenchoidea</taxon>
        <taxon>Aphelenchoididae</taxon>
        <taxon>Bursaphelenchus</taxon>
    </lineage>
</organism>
<protein>
    <submittedName>
        <fullName evidence="3">Peptidase A1 domain-containing protein</fullName>
    </submittedName>
</protein>
<dbReference type="InterPro" id="IPR021109">
    <property type="entry name" value="Peptidase_aspartic_dom_sf"/>
</dbReference>
<proteinExistence type="predicted"/>